<dbReference type="Proteomes" id="UP000187266">
    <property type="component" value="Chromosome"/>
</dbReference>
<feature type="region of interest" description="Disordered" evidence="1">
    <location>
        <begin position="229"/>
        <end position="248"/>
    </location>
</feature>
<keyword evidence="4" id="KW-1185">Reference proteome</keyword>
<dbReference type="STRING" id="1267768.BV394_01795"/>
<dbReference type="RefSeq" id="WP_076980921.1">
    <property type="nucleotide sequence ID" value="NZ_PGFI01000011.1"/>
</dbReference>
<accession>A0A1U7DLW4</accession>
<reference evidence="3 4" key="1">
    <citation type="submission" date="2017-01" db="EMBL/GenBank/DDBJ databases">
        <title>Genomic analysis of Xuhuaishuia manganoxidans DY6-4.</title>
        <authorList>
            <person name="Wang X."/>
        </authorList>
    </citation>
    <scope>NUCLEOTIDE SEQUENCE [LARGE SCALE GENOMIC DNA]</scope>
    <source>
        <strain evidence="3 4">DY6-4</strain>
    </source>
</reference>
<dbReference type="EMBL" id="CP019124">
    <property type="protein sequence ID" value="APX90905.1"/>
    <property type="molecule type" value="Genomic_DNA"/>
</dbReference>
<evidence type="ECO:0000256" key="1">
    <source>
        <dbReference type="SAM" id="MobiDB-lite"/>
    </source>
</evidence>
<feature type="region of interest" description="Disordered" evidence="1">
    <location>
        <begin position="198"/>
        <end position="219"/>
    </location>
</feature>
<name>A0A1U7DLW4_9RHOB</name>
<dbReference type="InterPro" id="IPR045599">
    <property type="entry name" value="DUF6456"/>
</dbReference>
<dbReference type="Pfam" id="PF20057">
    <property type="entry name" value="DUF6456"/>
    <property type="match status" value="1"/>
</dbReference>
<dbReference type="AlphaFoldDB" id="A0A1U7DLW4"/>
<evidence type="ECO:0000259" key="2">
    <source>
        <dbReference type="Pfam" id="PF20057"/>
    </source>
</evidence>
<protein>
    <submittedName>
        <fullName evidence="3">Helix-turn-helix domain containing protein</fullName>
    </submittedName>
</protein>
<sequence>MTGGGRALRLPDWVPEDVRLYLLHVEAGASLRGLARGRRVHASTVLRQVRRCETRRDDPLFDQALNEIGQACGRVPSAPRGHGISHEKNIEESAPMTTMIRSTTSLDQDTIEREARRILRRLCETGASLVVSPGLAKAVVLRRTEPDQDPVRTAVLDNEVARAFAVKEWIACAAKGRIARYEITTVGRAALKRLLAQARGGRAEGTPPPDDKAGVDGAEGIQPFADQHRDWAPEDHSGPIPAAGQAPRRARYNLAESPLLALSRRRDAKTGQAFLPPELVRAGERLREDFELAQMGPRVAQNWDRFLSGGDRGAYGAGGAGHGPQAARDRVMAALSALGPGLGDILLRCCCFLEGLEAAEKRMGWSARSGKVVLRIALQQLHAHYDSLPEGNSRLIG</sequence>
<feature type="domain" description="DUF6456" evidence="2">
    <location>
        <begin position="251"/>
        <end position="386"/>
    </location>
</feature>
<gene>
    <name evidence="3" type="ORF">BV394_01795</name>
</gene>
<organism evidence="3 4">
    <name type="scientific">Brevirhabdus pacifica</name>
    <dbReference type="NCBI Taxonomy" id="1267768"/>
    <lineage>
        <taxon>Bacteria</taxon>
        <taxon>Pseudomonadati</taxon>
        <taxon>Pseudomonadota</taxon>
        <taxon>Alphaproteobacteria</taxon>
        <taxon>Rhodobacterales</taxon>
        <taxon>Paracoccaceae</taxon>
        <taxon>Brevirhabdus</taxon>
    </lineage>
</organism>
<evidence type="ECO:0000313" key="4">
    <source>
        <dbReference type="Proteomes" id="UP000187266"/>
    </source>
</evidence>
<dbReference type="OrthoDB" id="7476630at2"/>
<proteinExistence type="predicted"/>
<evidence type="ECO:0000313" key="3">
    <source>
        <dbReference type="EMBL" id="APX90905.1"/>
    </source>
</evidence>